<reference evidence="2" key="1">
    <citation type="submission" date="2020-01" db="EMBL/GenBank/DDBJ databases">
        <authorList>
            <person name="Meier V. D."/>
            <person name="Meier V D."/>
        </authorList>
    </citation>
    <scope>NUCLEOTIDE SEQUENCE</scope>
    <source>
        <strain evidence="2">HLG_WM_MAG_01</strain>
    </source>
</reference>
<gene>
    <name evidence="2" type="ORF">HELGO_WM4615</name>
</gene>
<accession>A0A6S6TNF4</accession>
<dbReference type="InterPro" id="IPR027417">
    <property type="entry name" value="P-loop_NTPase"/>
</dbReference>
<proteinExistence type="predicted"/>
<dbReference type="SUPFAM" id="SSF52540">
    <property type="entry name" value="P-loop containing nucleoside triphosphate hydrolases"/>
    <property type="match status" value="1"/>
</dbReference>
<dbReference type="Pfam" id="PF07728">
    <property type="entry name" value="AAA_5"/>
    <property type="match status" value="1"/>
</dbReference>
<name>A0A6S6TNF4_9BACT</name>
<protein>
    <submittedName>
        <fullName evidence="2">MoxR-like ATPases</fullName>
    </submittedName>
</protein>
<dbReference type="GO" id="GO:0005524">
    <property type="term" value="F:ATP binding"/>
    <property type="evidence" value="ECO:0007669"/>
    <property type="project" value="InterPro"/>
</dbReference>
<feature type="domain" description="AAA+ ATPase" evidence="1">
    <location>
        <begin position="66"/>
        <end position="264"/>
    </location>
</feature>
<organism evidence="2">
    <name type="scientific">uncultured Sulfurovum sp</name>
    <dbReference type="NCBI Taxonomy" id="269237"/>
    <lineage>
        <taxon>Bacteria</taxon>
        <taxon>Pseudomonadati</taxon>
        <taxon>Campylobacterota</taxon>
        <taxon>Epsilonproteobacteria</taxon>
        <taxon>Campylobacterales</taxon>
        <taxon>Sulfurovaceae</taxon>
        <taxon>Sulfurovum</taxon>
        <taxon>environmental samples</taxon>
    </lineage>
</organism>
<evidence type="ECO:0000313" key="2">
    <source>
        <dbReference type="EMBL" id="CAA6817848.1"/>
    </source>
</evidence>
<dbReference type="InterPro" id="IPR003593">
    <property type="entry name" value="AAA+_ATPase"/>
</dbReference>
<dbReference type="Gene3D" id="3.40.50.300">
    <property type="entry name" value="P-loop containing nucleotide triphosphate hydrolases"/>
    <property type="match status" value="1"/>
</dbReference>
<dbReference type="SMART" id="SM00382">
    <property type="entry name" value="AAA"/>
    <property type="match status" value="1"/>
</dbReference>
<sequence>MNKDWYVYNNTNSFEKDALAKRVDKMPPWRDKAEKAEDVEKVETKNNYYYTSNDALELAINTAIYLRRPLLVTGKPGVGKSTLAKAIAQELTGKEPLKWHITSKSELKDGLYAYDGLARLHDIQMKRLYTELKDEDEEAKHYRSHDVSMKNYLTLNPLGEAFLSKETRVVLIDEIDKSNIDLPNDLLHVFEELEFLIPEVKRTNRALTLNLEETNEDVTIPASGWVKCQEDFPIVIMTSNGERDFPAAFLRRCICVDMHLPDGDEAKKEELSEMIENHLGTLESSKKDSLGNLIDEYIKMIKEDNPLPTNDQLLNAAFLLLNNDSSDENYQKALEKILLQESK</sequence>
<dbReference type="InterPro" id="IPR011704">
    <property type="entry name" value="ATPase_dyneun-rel_AAA"/>
</dbReference>
<dbReference type="AlphaFoldDB" id="A0A6S6TNF4"/>
<dbReference type="EMBL" id="CACVAS010000105">
    <property type="protein sequence ID" value="CAA6817848.1"/>
    <property type="molecule type" value="Genomic_DNA"/>
</dbReference>
<dbReference type="GO" id="GO:0016887">
    <property type="term" value="F:ATP hydrolysis activity"/>
    <property type="evidence" value="ECO:0007669"/>
    <property type="project" value="InterPro"/>
</dbReference>
<evidence type="ECO:0000259" key="1">
    <source>
        <dbReference type="SMART" id="SM00382"/>
    </source>
</evidence>
<dbReference type="CDD" id="cd00009">
    <property type="entry name" value="AAA"/>
    <property type="match status" value="1"/>
</dbReference>